<gene>
    <name evidence="1" type="ORF">EGYM00163_LOCUS28322</name>
</gene>
<evidence type="ECO:0000313" key="1">
    <source>
        <dbReference type="EMBL" id="CAE0817160.1"/>
    </source>
</evidence>
<reference evidence="1" key="1">
    <citation type="submission" date="2021-01" db="EMBL/GenBank/DDBJ databases">
        <authorList>
            <person name="Corre E."/>
            <person name="Pelletier E."/>
            <person name="Niang G."/>
            <person name="Scheremetjew M."/>
            <person name="Finn R."/>
            <person name="Kale V."/>
            <person name="Holt S."/>
            <person name="Cochrane G."/>
            <person name="Meng A."/>
            <person name="Brown T."/>
            <person name="Cohen L."/>
        </authorList>
    </citation>
    <scope>NUCLEOTIDE SEQUENCE</scope>
    <source>
        <strain evidence="1">CCMP1594</strain>
    </source>
</reference>
<proteinExistence type="predicted"/>
<dbReference type="EMBL" id="HBJA01081026">
    <property type="protein sequence ID" value="CAE0817160.1"/>
    <property type="molecule type" value="Transcribed_RNA"/>
</dbReference>
<sequence length="138" mass="14851">MRSTRTTPNGSLVAILVVRVQLPGEFLGVGLSERGIGGIEQRACAPCAACDRGPKVYCFVADDFSSPRLHVAVCEKATPGDPQMEHRSHEAGNLADEQLSGRALRGCCSTVYEARVAFESGHSEECDPTHRQPCPLVR</sequence>
<protein>
    <submittedName>
        <fullName evidence="1">Uncharacterized protein</fullName>
    </submittedName>
</protein>
<name>A0A7S4FW55_9EUGL</name>
<organism evidence="1">
    <name type="scientific">Eutreptiella gymnastica</name>
    <dbReference type="NCBI Taxonomy" id="73025"/>
    <lineage>
        <taxon>Eukaryota</taxon>
        <taxon>Discoba</taxon>
        <taxon>Euglenozoa</taxon>
        <taxon>Euglenida</taxon>
        <taxon>Spirocuta</taxon>
        <taxon>Euglenophyceae</taxon>
        <taxon>Eutreptiales</taxon>
        <taxon>Eutreptiaceae</taxon>
        <taxon>Eutreptiella</taxon>
    </lineage>
</organism>
<accession>A0A7S4FW55</accession>
<dbReference type="AlphaFoldDB" id="A0A7S4FW55"/>